<evidence type="ECO:0000313" key="12">
    <source>
        <dbReference type="Proteomes" id="UP000644693"/>
    </source>
</evidence>
<dbReference type="InterPro" id="IPR050222">
    <property type="entry name" value="MATE_MdtK"/>
</dbReference>
<evidence type="ECO:0000256" key="1">
    <source>
        <dbReference type="ARBA" id="ARBA00004429"/>
    </source>
</evidence>
<evidence type="ECO:0000256" key="2">
    <source>
        <dbReference type="ARBA" id="ARBA00022448"/>
    </source>
</evidence>
<keyword evidence="5 10" id="KW-0812">Transmembrane</keyword>
<evidence type="ECO:0000256" key="7">
    <source>
        <dbReference type="ARBA" id="ARBA00023065"/>
    </source>
</evidence>
<feature type="transmembrane region" description="Helical" evidence="10">
    <location>
        <begin position="415"/>
        <end position="434"/>
    </location>
</feature>
<dbReference type="PIRSF" id="PIRSF006603">
    <property type="entry name" value="DinF"/>
    <property type="match status" value="1"/>
</dbReference>
<comment type="caution">
    <text evidence="11">The sequence shown here is derived from an EMBL/GenBank/DDBJ whole genome shotgun (WGS) entry which is preliminary data.</text>
</comment>
<feature type="transmembrane region" description="Helical" evidence="10">
    <location>
        <begin position="58"/>
        <end position="78"/>
    </location>
</feature>
<evidence type="ECO:0000256" key="8">
    <source>
        <dbReference type="ARBA" id="ARBA00023136"/>
    </source>
</evidence>
<dbReference type="NCBIfam" id="TIGR00797">
    <property type="entry name" value="matE"/>
    <property type="match status" value="1"/>
</dbReference>
<dbReference type="CDD" id="cd13137">
    <property type="entry name" value="MATE_NorM_like"/>
    <property type="match status" value="1"/>
</dbReference>
<keyword evidence="3" id="KW-0050">Antiport</keyword>
<dbReference type="GO" id="GO:0042910">
    <property type="term" value="F:xenobiotic transmembrane transporter activity"/>
    <property type="evidence" value="ECO:0007669"/>
    <property type="project" value="InterPro"/>
</dbReference>
<evidence type="ECO:0000256" key="4">
    <source>
        <dbReference type="ARBA" id="ARBA00022475"/>
    </source>
</evidence>
<reference evidence="11" key="1">
    <citation type="journal article" date="2014" name="Int. J. Syst. Evol. Microbiol.">
        <title>Complete genome sequence of Corynebacterium casei LMG S-19264T (=DSM 44701T), isolated from a smear-ripened cheese.</title>
        <authorList>
            <consortium name="US DOE Joint Genome Institute (JGI-PGF)"/>
            <person name="Walter F."/>
            <person name="Albersmeier A."/>
            <person name="Kalinowski J."/>
            <person name="Ruckert C."/>
        </authorList>
    </citation>
    <scope>NUCLEOTIDE SEQUENCE</scope>
    <source>
        <strain evidence="11">KCTC 23430</strain>
    </source>
</reference>
<feature type="transmembrane region" description="Helical" evidence="10">
    <location>
        <begin position="135"/>
        <end position="154"/>
    </location>
</feature>
<feature type="transmembrane region" description="Helical" evidence="10">
    <location>
        <begin position="193"/>
        <end position="219"/>
    </location>
</feature>
<dbReference type="EMBL" id="BMYM01000003">
    <property type="protein sequence ID" value="GHD38067.1"/>
    <property type="molecule type" value="Genomic_DNA"/>
</dbReference>
<dbReference type="InterPro" id="IPR002528">
    <property type="entry name" value="MATE_fam"/>
</dbReference>
<feature type="transmembrane region" description="Helical" evidence="10">
    <location>
        <begin position="240"/>
        <end position="268"/>
    </location>
</feature>
<proteinExistence type="predicted"/>
<feature type="transmembrane region" description="Helical" evidence="10">
    <location>
        <begin position="166"/>
        <end position="187"/>
    </location>
</feature>
<evidence type="ECO:0000256" key="9">
    <source>
        <dbReference type="ARBA" id="ARBA00031636"/>
    </source>
</evidence>
<feature type="transmembrane region" description="Helical" evidence="10">
    <location>
        <begin position="388"/>
        <end position="409"/>
    </location>
</feature>
<evidence type="ECO:0000256" key="5">
    <source>
        <dbReference type="ARBA" id="ARBA00022692"/>
    </source>
</evidence>
<gene>
    <name evidence="11" type="ORF">GCM10007053_28070</name>
</gene>
<keyword evidence="7" id="KW-0406">Ion transport</keyword>
<evidence type="ECO:0000256" key="6">
    <source>
        <dbReference type="ARBA" id="ARBA00022989"/>
    </source>
</evidence>
<dbReference type="Pfam" id="PF01554">
    <property type="entry name" value="MatE"/>
    <property type="match status" value="2"/>
</dbReference>
<dbReference type="PANTHER" id="PTHR43298">
    <property type="entry name" value="MULTIDRUG RESISTANCE PROTEIN NORM-RELATED"/>
    <property type="match status" value="1"/>
</dbReference>
<keyword evidence="2" id="KW-0813">Transport</keyword>
<dbReference type="GO" id="GO:0015297">
    <property type="term" value="F:antiporter activity"/>
    <property type="evidence" value="ECO:0007669"/>
    <property type="project" value="UniProtKB-KW"/>
</dbReference>
<organism evidence="11 12">
    <name type="scientific">Parahalioglobus pacificus</name>
    <dbReference type="NCBI Taxonomy" id="930806"/>
    <lineage>
        <taxon>Bacteria</taxon>
        <taxon>Pseudomonadati</taxon>
        <taxon>Pseudomonadota</taxon>
        <taxon>Gammaproteobacteria</taxon>
        <taxon>Cellvibrionales</taxon>
        <taxon>Halieaceae</taxon>
        <taxon>Parahalioglobus</taxon>
    </lineage>
</organism>
<keyword evidence="12" id="KW-1185">Reference proteome</keyword>
<dbReference type="Proteomes" id="UP000644693">
    <property type="component" value="Unassembled WGS sequence"/>
</dbReference>
<feature type="transmembrane region" description="Helical" evidence="10">
    <location>
        <begin position="321"/>
        <end position="338"/>
    </location>
</feature>
<dbReference type="PANTHER" id="PTHR43298:SF2">
    <property type="entry name" value="FMN_FAD EXPORTER YEEO-RELATED"/>
    <property type="match status" value="1"/>
</dbReference>
<sequence length="451" mass="48400">MSQSLPNQSESTSRKVWQLAWPTILSNLLFTTVGFAHIRIAAELGTSAVAAVTTGHRVFFLIQAVLMGLSVAATATVARAWGAEQVRQAERAAWSAMQVSVIFAALLALPTLLVPTAIASLFSLDEPTTLSASGFIFWLGVFSISSALNMMLSTALRATGDVITPLWFLLASSILNITFGVILALGYSPLPAMGVSGIALGGGSAGFTVTLVFLAFWWRGRFKLLPLRELAVNMRQVKELITIGAPAMVEQAIIQLSFLVFFGILAHYGTNAYAAYGIGISIVSFPIVIGFGFGIAAATLVGQQLGAGRPELAVAAGWRSLRLALLAMVSGSIVLVVFADPLARFMIDDPEVVHFTKVFLYMIAAAQPMMACEMALAGALRGAGDTRFPLFSTFCGLMLGRLIPAWVFFTLGLSVYWIFAVMLFDYSLKAILLIHRYRSHKWLDIKVGTGS</sequence>
<dbReference type="RefSeq" id="WP_189478452.1">
    <property type="nucleotide sequence ID" value="NZ_BMYM01000003.1"/>
</dbReference>
<protein>
    <recommendedName>
        <fullName evidence="9">Multidrug-efflux transporter</fullName>
    </recommendedName>
</protein>
<dbReference type="AlphaFoldDB" id="A0A918XLW2"/>
<dbReference type="InterPro" id="IPR048279">
    <property type="entry name" value="MdtK-like"/>
</dbReference>
<feature type="transmembrane region" description="Helical" evidence="10">
    <location>
        <begin position="20"/>
        <end position="38"/>
    </location>
</feature>
<evidence type="ECO:0000256" key="3">
    <source>
        <dbReference type="ARBA" id="ARBA00022449"/>
    </source>
</evidence>
<keyword evidence="8 10" id="KW-0472">Membrane</keyword>
<dbReference type="GO" id="GO:0005886">
    <property type="term" value="C:plasma membrane"/>
    <property type="evidence" value="ECO:0007669"/>
    <property type="project" value="UniProtKB-SubCell"/>
</dbReference>
<keyword evidence="6 10" id="KW-1133">Transmembrane helix</keyword>
<dbReference type="GO" id="GO:0006811">
    <property type="term" value="P:monoatomic ion transport"/>
    <property type="evidence" value="ECO:0007669"/>
    <property type="project" value="UniProtKB-KW"/>
</dbReference>
<evidence type="ECO:0000313" key="11">
    <source>
        <dbReference type="EMBL" id="GHD38067.1"/>
    </source>
</evidence>
<name>A0A918XLW2_9GAMM</name>
<feature type="transmembrane region" description="Helical" evidence="10">
    <location>
        <begin position="358"/>
        <end position="376"/>
    </location>
</feature>
<keyword evidence="4" id="KW-1003">Cell membrane</keyword>
<comment type="subcellular location">
    <subcellularLocation>
        <location evidence="1">Cell inner membrane</location>
        <topology evidence="1">Multi-pass membrane protein</topology>
    </subcellularLocation>
</comment>
<reference evidence="11" key="2">
    <citation type="submission" date="2020-09" db="EMBL/GenBank/DDBJ databases">
        <authorList>
            <person name="Sun Q."/>
            <person name="Kim S."/>
        </authorList>
    </citation>
    <scope>NUCLEOTIDE SEQUENCE</scope>
    <source>
        <strain evidence="11">KCTC 23430</strain>
    </source>
</reference>
<feature type="transmembrane region" description="Helical" evidence="10">
    <location>
        <begin position="99"/>
        <end position="123"/>
    </location>
</feature>
<evidence type="ECO:0000256" key="10">
    <source>
        <dbReference type="SAM" id="Phobius"/>
    </source>
</evidence>
<feature type="transmembrane region" description="Helical" evidence="10">
    <location>
        <begin position="274"/>
        <end position="301"/>
    </location>
</feature>
<accession>A0A918XLW2</accession>